<feature type="binding site" evidence="7">
    <location>
        <position position="162"/>
    </location>
    <ligand>
        <name>Fe cation</name>
        <dbReference type="ChEBI" id="CHEBI:24875"/>
        <label>2</label>
    </ligand>
</feature>
<dbReference type="PANTHER" id="PTHR15497">
    <property type="entry name" value="3-HYDROXYANTHRANILATE 3,4-DIOXYGENASE"/>
    <property type="match status" value="1"/>
</dbReference>
<dbReference type="NCBIfam" id="NF009763">
    <property type="entry name" value="PRK13264.1"/>
    <property type="match status" value="1"/>
</dbReference>
<protein>
    <recommendedName>
        <fullName evidence="7">3-hydroxyanthranilate 3,4-dioxygenase</fullName>
        <ecNumber evidence="7">1.13.11.6</ecNumber>
    </recommendedName>
    <alternativeName>
        <fullName evidence="7">3-hydroxyanthranilate oxygenase</fullName>
        <shortName evidence="7">3-HAO</shortName>
    </alternativeName>
    <alternativeName>
        <fullName evidence="7">3-hydroxyanthranilic acid dioxygenase</fullName>
        <shortName evidence="7">HAD</shortName>
    </alternativeName>
</protein>
<dbReference type="GO" id="GO:0009435">
    <property type="term" value="P:NAD+ biosynthetic process"/>
    <property type="evidence" value="ECO:0007669"/>
    <property type="project" value="UniProtKB-UniPathway"/>
</dbReference>
<dbReference type="Gene3D" id="2.60.120.10">
    <property type="entry name" value="Jelly Rolls"/>
    <property type="match status" value="1"/>
</dbReference>
<evidence type="ECO:0000256" key="3">
    <source>
        <dbReference type="ARBA" id="ARBA00022723"/>
    </source>
</evidence>
<feature type="binding site" evidence="7">
    <location>
        <position position="95"/>
    </location>
    <ligand>
        <name>Fe cation</name>
        <dbReference type="ChEBI" id="CHEBI:24875"/>
        <label>1</label>
        <note>catalytic</note>
    </ligand>
</feature>
<keyword evidence="6 7" id="KW-0408">Iron</keyword>
<dbReference type="EMBL" id="CP025613">
    <property type="protein sequence ID" value="AUN33324.1"/>
    <property type="molecule type" value="Genomic_DNA"/>
</dbReference>
<feature type="binding site" evidence="7">
    <location>
        <position position="51"/>
    </location>
    <ligand>
        <name>Fe cation</name>
        <dbReference type="ChEBI" id="CHEBI:24875"/>
        <label>1</label>
        <note>catalytic</note>
    </ligand>
</feature>
<dbReference type="AlphaFoldDB" id="A0A2K9NJR4"/>
<geneLocation type="plasmid" evidence="8 9">
    <name>unnamed1</name>
</geneLocation>
<proteinExistence type="inferred from homology"/>
<feature type="binding site" evidence="7">
    <location>
        <position position="57"/>
    </location>
    <ligand>
        <name>substrate</name>
    </ligand>
</feature>
<dbReference type="GO" id="GO:0019805">
    <property type="term" value="P:quinolinate biosynthetic process"/>
    <property type="evidence" value="ECO:0007669"/>
    <property type="project" value="UniProtKB-UniRule"/>
</dbReference>
<dbReference type="GO" id="GO:0005737">
    <property type="term" value="C:cytoplasm"/>
    <property type="evidence" value="ECO:0007669"/>
    <property type="project" value="TreeGrafter"/>
</dbReference>
<keyword evidence="2 7" id="KW-0662">Pyridine nucleotide biosynthesis</keyword>
<dbReference type="Proteomes" id="UP000234752">
    <property type="component" value="Plasmid unnamed1"/>
</dbReference>
<evidence type="ECO:0000313" key="9">
    <source>
        <dbReference type="Proteomes" id="UP000234752"/>
    </source>
</evidence>
<dbReference type="NCBIfam" id="TIGR03037">
    <property type="entry name" value="anthran_nbaC"/>
    <property type="match status" value="1"/>
</dbReference>
<dbReference type="PANTHER" id="PTHR15497:SF1">
    <property type="entry name" value="3-HYDROXYANTHRANILATE 3,4-DIOXYGENASE"/>
    <property type="match status" value="1"/>
</dbReference>
<comment type="cofactor">
    <cofactor evidence="7">
        <name>Fe(2+)</name>
        <dbReference type="ChEBI" id="CHEBI:29033"/>
    </cofactor>
    <text evidence="7">Binds 2 Fe(2+) ions per subunit.</text>
</comment>
<accession>A0A2K9NJR4</accession>
<evidence type="ECO:0000256" key="5">
    <source>
        <dbReference type="ARBA" id="ARBA00023002"/>
    </source>
</evidence>
<feature type="binding site" evidence="7">
    <location>
        <position position="128"/>
    </location>
    <ligand>
        <name>Fe cation</name>
        <dbReference type="ChEBI" id="CHEBI:24875"/>
        <label>2</label>
    </ligand>
</feature>
<dbReference type="Pfam" id="PF06052">
    <property type="entry name" value="3-HAO"/>
    <property type="match status" value="1"/>
</dbReference>
<evidence type="ECO:0000256" key="6">
    <source>
        <dbReference type="ARBA" id="ARBA00023004"/>
    </source>
</evidence>
<dbReference type="InterPro" id="IPR014710">
    <property type="entry name" value="RmlC-like_jellyroll"/>
</dbReference>
<dbReference type="InterPro" id="IPR010329">
    <property type="entry name" value="3hydroanth_dOase"/>
</dbReference>
<dbReference type="RefSeq" id="WP_102114840.1">
    <property type="nucleotide sequence ID" value="NZ_BMGN01000001.1"/>
</dbReference>
<comment type="catalytic activity">
    <reaction evidence="7">
        <text>3-hydroxyanthranilate + O2 = (2Z,4Z)-2-amino-3-carboxymuconate 6-semialdehyde</text>
        <dbReference type="Rhea" id="RHEA:17953"/>
        <dbReference type="ChEBI" id="CHEBI:15379"/>
        <dbReference type="ChEBI" id="CHEBI:36559"/>
        <dbReference type="ChEBI" id="CHEBI:77612"/>
        <dbReference type="EC" id="1.13.11.6"/>
    </reaction>
</comment>
<dbReference type="GO" id="GO:0006569">
    <property type="term" value="P:L-tryptophan catabolic process"/>
    <property type="evidence" value="ECO:0007669"/>
    <property type="project" value="UniProtKB-UniRule"/>
</dbReference>
<comment type="similarity">
    <text evidence="7">Belongs to the 3-HAO family.</text>
</comment>
<comment type="function">
    <text evidence="1 7">Catalyzes the oxidative ring opening of 3-hydroxyanthranilate to 2-amino-3-carboxymuconate semialdehyde, which spontaneously cyclizes to quinolinate.</text>
</comment>
<gene>
    <name evidence="7" type="primary">nbaC</name>
    <name evidence="8" type="ORF">C0V82_23420</name>
</gene>
<dbReference type="GO" id="GO:0043420">
    <property type="term" value="P:anthranilate metabolic process"/>
    <property type="evidence" value="ECO:0007669"/>
    <property type="project" value="UniProtKB-UniRule"/>
</dbReference>
<dbReference type="InterPro" id="IPR011051">
    <property type="entry name" value="RmlC_Cupin_sf"/>
</dbReference>
<feature type="binding site" evidence="7">
    <location>
        <position position="110"/>
    </location>
    <ligand>
        <name>substrate</name>
    </ligand>
</feature>
<keyword evidence="5 7" id="KW-0560">Oxidoreductase</keyword>
<evidence type="ECO:0000313" key="8">
    <source>
        <dbReference type="EMBL" id="AUN33324.1"/>
    </source>
</evidence>
<dbReference type="KEGG" id="ncb:C0V82_23420"/>
<keyword evidence="4 7" id="KW-0223">Dioxygenase</keyword>
<dbReference type="SUPFAM" id="SSF51182">
    <property type="entry name" value="RmlC-like cupins"/>
    <property type="match status" value="1"/>
</dbReference>
<organism evidence="8 9">
    <name type="scientific">Niveispirillum cyanobacteriorum</name>
    <dbReference type="NCBI Taxonomy" id="1612173"/>
    <lineage>
        <taxon>Bacteria</taxon>
        <taxon>Pseudomonadati</taxon>
        <taxon>Pseudomonadota</taxon>
        <taxon>Alphaproteobacteria</taxon>
        <taxon>Rhodospirillales</taxon>
        <taxon>Azospirillaceae</taxon>
        <taxon>Niveispirillum</taxon>
    </lineage>
</organism>
<evidence type="ECO:0000256" key="2">
    <source>
        <dbReference type="ARBA" id="ARBA00022642"/>
    </source>
</evidence>
<dbReference type="GO" id="GO:0000334">
    <property type="term" value="F:3-hydroxyanthranilate 3,4-dioxygenase activity"/>
    <property type="evidence" value="ECO:0007669"/>
    <property type="project" value="UniProtKB-UniRule"/>
</dbReference>
<feature type="binding site" evidence="7">
    <location>
        <position position="57"/>
    </location>
    <ligand>
        <name>Fe cation</name>
        <dbReference type="ChEBI" id="CHEBI:24875"/>
        <label>1</label>
        <note>catalytic</note>
    </ligand>
</feature>
<keyword evidence="3 7" id="KW-0479">Metal-binding</keyword>
<name>A0A2K9NJR4_9PROT</name>
<evidence type="ECO:0000256" key="7">
    <source>
        <dbReference type="HAMAP-Rule" id="MF_00825"/>
    </source>
</evidence>
<dbReference type="GO" id="GO:0008198">
    <property type="term" value="F:ferrous iron binding"/>
    <property type="evidence" value="ECO:0007669"/>
    <property type="project" value="UniProtKB-UniRule"/>
</dbReference>
<dbReference type="OrthoDB" id="5002379at2"/>
<evidence type="ECO:0000256" key="1">
    <source>
        <dbReference type="ARBA" id="ARBA00002752"/>
    </source>
</evidence>
<dbReference type="UniPathway" id="UPA00253">
    <property type="reaction ID" value="UER00330"/>
</dbReference>
<keyword evidence="9" id="KW-1185">Reference proteome</keyword>
<reference evidence="8 9" key="1">
    <citation type="submission" date="2017-12" db="EMBL/GenBank/DDBJ databases">
        <title>Genomes of bacteria within cyanobacterial aggregates.</title>
        <authorList>
            <person name="Cai H."/>
        </authorList>
    </citation>
    <scope>NUCLEOTIDE SEQUENCE [LARGE SCALE GENOMIC DNA]</scope>
    <source>
        <strain evidence="8 9">TH16</strain>
        <plasmid evidence="8 9">unnamed1</plasmid>
    </source>
</reference>
<dbReference type="CDD" id="cd06123">
    <property type="entry name" value="cupin_HAO"/>
    <property type="match status" value="1"/>
</dbReference>
<comment type="subunit">
    <text evidence="7">Homodimer.</text>
</comment>
<evidence type="ECO:0000256" key="4">
    <source>
        <dbReference type="ARBA" id="ARBA00022964"/>
    </source>
</evidence>
<sequence length="179" mass="19958">MLTYGLPLNFAKWIEEHQHLLRPPVGNAQIWSNADFIVTVVGGPNQRTDYHVDPLEEFFYQIKGDMVLRLWIDGAPKDVPIREGEIFLLPPNVPHSPQRPVEGSVGLVIERQRPDGLLDAFQWYCDGCGSIVHKAEVQLSSIVKDLPPIFQSFYDSVEKRTCPSCGTIHPGKVAKAGAA</sequence>
<feature type="binding site" evidence="7">
    <location>
        <position position="165"/>
    </location>
    <ligand>
        <name>Fe cation</name>
        <dbReference type="ChEBI" id="CHEBI:24875"/>
        <label>2</label>
    </ligand>
</feature>
<keyword evidence="8" id="KW-0614">Plasmid</keyword>
<feature type="binding site" evidence="7">
    <location>
        <position position="125"/>
    </location>
    <ligand>
        <name>Fe cation</name>
        <dbReference type="ChEBI" id="CHEBI:24875"/>
        <label>2</label>
    </ligand>
</feature>
<comment type="pathway">
    <text evidence="7">Cofactor biosynthesis; NAD(+) biosynthesis; quinolinate from L-kynurenine: step 3/3.</text>
</comment>
<feature type="binding site" evidence="7">
    <location>
        <position position="47"/>
    </location>
    <ligand>
        <name>O2</name>
        <dbReference type="ChEBI" id="CHEBI:15379"/>
    </ligand>
</feature>
<feature type="binding site" evidence="7">
    <location>
        <position position="99"/>
    </location>
    <ligand>
        <name>substrate</name>
    </ligand>
</feature>
<dbReference type="HAMAP" id="MF_00825">
    <property type="entry name" value="3_HAO"/>
    <property type="match status" value="1"/>
</dbReference>
<dbReference type="EC" id="1.13.11.6" evidence="7"/>